<evidence type="ECO:0000259" key="1">
    <source>
        <dbReference type="Pfam" id="PF00534"/>
    </source>
</evidence>
<comment type="caution">
    <text evidence="2">The sequence shown here is derived from an EMBL/GenBank/DDBJ whole genome shotgun (WGS) entry which is preliminary data.</text>
</comment>
<dbReference type="AlphaFoldDB" id="A0A5C8Z6U1"/>
<accession>A0A5C8Z6U1</accession>
<feature type="domain" description="Glycosyl transferase family 1" evidence="1">
    <location>
        <begin position="190"/>
        <end position="370"/>
    </location>
</feature>
<sequence length="445" mass="49301">MRINIGYLTLGFLQKILAVSDVVMLKVAFVMDDSALGKYSSVSPENGNEGIGGTQYCFIALAYELTKSSMTIEPTLIHCNSEASLPNNLSAICVSEPEMKCNCNSVDFSAFDLIVARGDNAILQSWILNKGVPVVLWVHNHLKRHVLDAFGKNDLVQKVIFCGREQMALALDTKAAHKATYIYNMHYPLRQEYEINYASQIVVYIGNIIPSKGVHKLIRLWPMIKKEAPDARLKIIGSGQLYNQNAKLGRNGIAEAGYEKRIMKYLDFEPEKYDVEFLGLIRKDKYLHLASSSVAVPNPTGLTECCPGSVIECASVGLPVVSVNKFGMVDTVKDGSTGILTVSDKQMIQSIVALLHDPGLSEKMGRTGKEFVKETFAPSVVVSAWQSLISEIIAGHAHQSENKVNLRGRYAYSWLIKANHYGNKKLIGLLRDFISRIETAILKLR</sequence>
<dbReference type="Pfam" id="PF00534">
    <property type="entry name" value="Glycos_transf_1"/>
    <property type="match status" value="1"/>
</dbReference>
<evidence type="ECO:0000313" key="2">
    <source>
        <dbReference type="EMBL" id="TXR53347.1"/>
    </source>
</evidence>
<dbReference type="GO" id="GO:1901135">
    <property type="term" value="P:carbohydrate derivative metabolic process"/>
    <property type="evidence" value="ECO:0007669"/>
    <property type="project" value="UniProtKB-ARBA"/>
</dbReference>
<keyword evidence="3" id="KW-1185">Reference proteome</keyword>
<dbReference type="EMBL" id="VKAD01000001">
    <property type="protein sequence ID" value="TXR53347.1"/>
    <property type="molecule type" value="Genomic_DNA"/>
</dbReference>
<dbReference type="Proteomes" id="UP000321764">
    <property type="component" value="Unassembled WGS sequence"/>
</dbReference>
<organism evidence="2 3">
    <name type="scientific">Reinekea thalattae</name>
    <dbReference type="NCBI Taxonomy" id="2593301"/>
    <lineage>
        <taxon>Bacteria</taxon>
        <taxon>Pseudomonadati</taxon>
        <taxon>Pseudomonadota</taxon>
        <taxon>Gammaproteobacteria</taxon>
        <taxon>Oceanospirillales</taxon>
        <taxon>Saccharospirillaceae</taxon>
        <taxon>Reinekea</taxon>
    </lineage>
</organism>
<dbReference type="CDD" id="cd03801">
    <property type="entry name" value="GT4_PimA-like"/>
    <property type="match status" value="1"/>
</dbReference>
<dbReference type="PANTHER" id="PTHR12526">
    <property type="entry name" value="GLYCOSYLTRANSFERASE"/>
    <property type="match status" value="1"/>
</dbReference>
<evidence type="ECO:0000313" key="3">
    <source>
        <dbReference type="Proteomes" id="UP000321764"/>
    </source>
</evidence>
<dbReference type="OrthoDB" id="9802525at2"/>
<name>A0A5C8Z6U1_9GAMM</name>
<dbReference type="GO" id="GO:0016757">
    <property type="term" value="F:glycosyltransferase activity"/>
    <property type="evidence" value="ECO:0007669"/>
    <property type="project" value="InterPro"/>
</dbReference>
<protein>
    <submittedName>
        <fullName evidence="2">Glycosyltransferase family 4 protein</fullName>
    </submittedName>
</protein>
<keyword evidence="2" id="KW-0808">Transferase</keyword>
<dbReference type="InterPro" id="IPR001296">
    <property type="entry name" value="Glyco_trans_1"/>
</dbReference>
<reference evidence="2 3" key="1">
    <citation type="submission" date="2019-07" db="EMBL/GenBank/DDBJ databases">
        <title>Reinekea sp. strain SSH23 genome sequencing and assembly.</title>
        <authorList>
            <person name="Kim I."/>
        </authorList>
    </citation>
    <scope>NUCLEOTIDE SEQUENCE [LARGE SCALE GENOMIC DNA]</scope>
    <source>
        <strain evidence="2 3">SSH23</strain>
    </source>
</reference>
<gene>
    <name evidence="2" type="ORF">FME95_01890</name>
</gene>
<dbReference type="Gene3D" id="3.40.50.2000">
    <property type="entry name" value="Glycogen Phosphorylase B"/>
    <property type="match status" value="1"/>
</dbReference>
<dbReference type="SUPFAM" id="SSF53756">
    <property type="entry name" value="UDP-Glycosyltransferase/glycogen phosphorylase"/>
    <property type="match status" value="1"/>
</dbReference>
<proteinExistence type="predicted"/>
<dbReference type="RefSeq" id="WP_147712638.1">
    <property type="nucleotide sequence ID" value="NZ_VKAD01000001.1"/>
</dbReference>